<dbReference type="PANTHER" id="PTHR43133">
    <property type="entry name" value="RNA POLYMERASE ECF-TYPE SIGMA FACTO"/>
    <property type="match status" value="1"/>
</dbReference>
<dbReference type="Gene3D" id="1.10.10.10">
    <property type="entry name" value="Winged helix-like DNA-binding domain superfamily/Winged helix DNA-binding domain"/>
    <property type="match status" value="1"/>
</dbReference>
<dbReference type="RefSeq" id="WP_192031380.1">
    <property type="nucleotide sequence ID" value="NZ_JACYTR010000074.1"/>
</dbReference>
<keyword evidence="2" id="KW-0805">Transcription regulation</keyword>
<gene>
    <name evidence="8" type="ORF">IFO71_19605</name>
</gene>
<sequence length="180" mass="20289">MSKDAGFGQDIEAAVLARAQRGDSQALESIYRMYARAAYLTALQMTGRPSNAEDAVHDAFIRAFERLSSFRGDAPFGAWLKRLLINVVIDRLRIERRWFGSEVLDEQVLSEETHSAEQIDAQALLAQLTPRARSVVWLHQVEGLSHPEIAHMFKQSESWSKSLLARSLSRLRQHAQESAA</sequence>
<dbReference type="InterPro" id="IPR013325">
    <property type="entry name" value="RNA_pol_sigma_r2"/>
</dbReference>
<reference evidence="8 9" key="1">
    <citation type="submission" date="2020-09" db="EMBL/GenBank/DDBJ databases">
        <title>Pseudoxanthomonas sp. CAU 1598 isolated from sand of Yaerae Beach.</title>
        <authorList>
            <person name="Kim W."/>
        </authorList>
    </citation>
    <scope>NUCLEOTIDE SEQUENCE [LARGE SCALE GENOMIC DNA]</scope>
    <source>
        <strain evidence="8 9">CAU 1598</strain>
    </source>
</reference>
<dbReference type="NCBIfam" id="TIGR02937">
    <property type="entry name" value="sigma70-ECF"/>
    <property type="match status" value="1"/>
</dbReference>
<dbReference type="SUPFAM" id="SSF88659">
    <property type="entry name" value="Sigma3 and sigma4 domains of RNA polymerase sigma factors"/>
    <property type="match status" value="1"/>
</dbReference>
<accession>A0AAW3ZR63</accession>
<evidence type="ECO:0000256" key="1">
    <source>
        <dbReference type="ARBA" id="ARBA00010641"/>
    </source>
</evidence>
<organism evidence="8 9">
    <name type="scientific">Pseudomarimonas arenosa</name>
    <dbReference type="NCBI Taxonomy" id="2774145"/>
    <lineage>
        <taxon>Bacteria</taxon>
        <taxon>Pseudomonadati</taxon>
        <taxon>Pseudomonadota</taxon>
        <taxon>Gammaproteobacteria</taxon>
        <taxon>Lysobacterales</taxon>
        <taxon>Lysobacteraceae</taxon>
        <taxon>Pseudomarimonas</taxon>
    </lineage>
</organism>
<feature type="domain" description="RNA polymerase sigma factor 70 region 4 type 2" evidence="7">
    <location>
        <begin position="122"/>
        <end position="171"/>
    </location>
</feature>
<dbReference type="EMBL" id="JACYTR010000074">
    <property type="protein sequence ID" value="MBD8527959.1"/>
    <property type="molecule type" value="Genomic_DNA"/>
</dbReference>
<dbReference type="GO" id="GO:0006352">
    <property type="term" value="P:DNA-templated transcription initiation"/>
    <property type="evidence" value="ECO:0007669"/>
    <property type="project" value="InterPro"/>
</dbReference>
<evidence type="ECO:0000256" key="3">
    <source>
        <dbReference type="ARBA" id="ARBA00023082"/>
    </source>
</evidence>
<keyword evidence="4" id="KW-0238">DNA-binding</keyword>
<dbReference type="GO" id="GO:0003677">
    <property type="term" value="F:DNA binding"/>
    <property type="evidence" value="ECO:0007669"/>
    <property type="project" value="UniProtKB-KW"/>
</dbReference>
<keyword evidence="5" id="KW-0804">Transcription</keyword>
<dbReference type="Pfam" id="PF04542">
    <property type="entry name" value="Sigma70_r2"/>
    <property type="match status" value="1"/>
</dbReference>
<evidence type="ECO:0000259" key="7">
    <source>
        <dbReference type="Pfam" id="PF08281"/>
    </source>
</evidence>
<dbReference type="Gene3D" id="1.10.1740.10">
    <property type="match status" value="1"/>
</dbReference>
<dbReference type="AlphaFoldDB" id="A0AAW3ZR63"/>
<dbReference type="GO" id="GO:0016987">
    <property type="term" value="F:sigma factor activity"/>
    <property type="evidence" value="ECO:0007669"/>
    <property type="project" value="UniProtKB-KW"/>
</dbReference>
<dbReference type="Pfam" id="PF08281">
    <property type="entry name" value="Sigma70_r4_2"/>
    <property type="match status" value="1"/>
</dbReference>
<proteinExistence type="inferred from homology"/>
<comment type="similarity">
    <text evidence="1">Belongs to the sigma-70 factor family. ECF subfamily.</text>
</comment>
<dbReference type="InterPro" id="IPR013324">
    <property type="entry name" value="RNA_pol_sigma_r3/r4-like"/>
</dbReference>
<dbReference type="InterPro" id="IPR014284">
    <property type="entry name" value="RNA_pol_sigma-70_dom"/>
</dbReference>
<evidence type="ECO:0000256" key="5">
    <source>
        <dbReference type="ARBA" id="ARBA00023163"/>
    </source>
</evidence>
<dbReference type="InterPro" id="IPR007627">
    <property type="entry name" value="RNA_pol_sigma70_r2"/>
</dbReference>
<keyword evidence="3" id="KW-0731">Sigma factor</keyword>
<comment type="caution">
    <text evidence="8">The sequence shown here is derived from an EMBL/GenBank/DDBJ whole genome shotgun (WGS) entry which is preliminary data.</text>
</comment>
<dbReference type="Proteomes" id="UP000613768">
    <property type="component" value="Unassembled WGS sequence"/>
</dbReference>
<keyword evidence="9" id="KW-1185">Reference proteome</keyword>
<name>A0AAW3ZR63_9GAMM</name>
<evidence type="ECO:0000256" key="2">
    <source>
        <dbReference type="ARBA" id="ARBA00023015"/>
    </source>
</evidence>
<dbReference type="InterPro" id="IPR039425">
    <property type="entry name" value="RNA_pol_sigma-70-like"/>
</dbReference>
<dbReference type="SUPFAM" id="SSF88946">
    <property type="entry name" value="Sigma2 domain of RNA polymerase sigma factors"/>
    <property type="match status" value="1"/>
</dbReference>
<dbReference type="InterPro" id="IPR036388">
    <property type="entry name" value="WH-like_DNA-bd_sf"/>
</dbReference>
<protein>
    <submittedName>
        <fullName evidence="8">Sigma-70 family RNA polymerase sigma factor</fullName>
    </submittedName>
</protein>
<evidence type="ECO:0000313" key="8">
    <source>
        <dbReference type="EMBL" id="MBD8527959.1"/>
    </source>
</evidence>
<dbReference type="PANTHER" id="PTHR43133:SF8">
    <property type="entry name" value="RNA POLYMERASE SIGMA FACTOR HI_1459-RELATED"/>
    <property type="match status" value="1"/>
</dbReference>
<evidence type="ECO:0000259" key="6">
    <source>
        <dbReference type="Pfam" id="PF04542"/>
    </source>
</evidence>
<evidence type="ECO:0000256" key="4">
    <source>
        <dbReference type="ARBA" id="ARBA00023125"/>
    </source>
</evidence>
<feature type="domain" description="RNA polymerase sigma-70 region 2" evidence="6">
    <location>
        <begin position="30"/>
        <end position="97"/>
    </location>
</feature>
<evidence type="ECO:0000313" key="9">
    <source>
        <dbReference type="Proteomes" id="UP000613768"/>
    </source>
</evidence>
<dbReference type="InterPro" id="IPR013249">
    <property type="entry name" value="RNA_pol_sigma70_r4_t2"/>
</dbReference>